<dbReference type="PANTHER" id="PTHR34217">
    <property type="entry name" value="METAL-DEPENDENT CARBOXYPEPTIDASE"/>
    <property type="match status" value="1"/>
</dbReference>
<dbReference type="PANTHER" id="PTHR34217:SF1">
    <property type="entry name" value="CARBOXYPEPTIDASE 1"/>
    <property type="match status" value="1"/>
</dbReference>
<evidence type="ECO:0000313" key="2">
    <source>
        <dbReference type="Proteomes" id="UP001515480"/>
    </source>
</evidence>
<reference evidence="1 2" key="1">
    <citation type="journal article" date="2024" name="Science">
        <title>Giant polyketide synthase enzymes in the biosynthesis of giant marine polyether toxins.</title>
        <authorList>
            <person name="Fallon T.R."/>
            <person name="Shende V.V."/>
            <person name="Wierzbicki I.H."/>
            <person name="Pendleton A.L."/>
            <person name="Watervoot N.F."/>
            <person name="Auber R.P."/>
            <person name="Gonzalez D.J."/>
            <person name="Wisecaver J.H."/>
            <person name="Moore B.S."/>
        </authorList>
    </citation>
    <scope>NUCLEOTIDE SEQUENCE [LARGE SCALE GENOMIC DNA]</scope>
    <source>
        <strain evidence="1 2">12B1</strain>
    </source>
</reference>
<accession>A0AB34K504</accession>
<comment type="caution">
    <text evidence="1">The sequence shown here is derived from an EMBL/GenBank/DDBJ whole genome shotgun (WGS) entry which is preliminary data.</text>
</comment>
<dbReference type="PROSITE" id="PS52034">
    <property type="entry name" value="PEPTIDASE_M32"/>
    <property type="match status" value="1"/>
</dbReference>
<dbReference type="Gene3D" id="1.10.1370.30">
    <property type="match status" value="1"/>
</dbReference>
<dbReference type="GO" id="GO:0006508">
    <property type="term" value="P:proteolysis"/>
    <property type="evidence" value="ECO:0007669"/>
    <property type="project" value="InterPro"/>
</dbReference>
<dbReference type="AlphaFoldDB" id="A0AB34K504"/>
<gene>
    <name evidence="1" type="ORF">AB1Y20_009720</name>
</gene>
<sequence>MRCQLRLTSPLPLQTLQPAARYFPRRLFAVAMSVSVSATSSSASLTAYNNLKALLREANALSEVEGILSYDEQCFMPPGAAAARAQQKAALAKVLHRARTGDEMREAINSARACADELVDPKMKANVRDAIQDFDKASRKSAEIAEAEARLESEAFAAWKEARDSSDFSLFADKLSALFQLKKQVAALTRPAAVEPYDGALDAFERGMTAQRLDEIFAELRTGLLPLLEAILEKKRAHPNIDIPHPALASGPQWTVSEQATLSKEVAAALGYSFDKGRFDVSTHPFTGGAGPTDVRVTSRFSENWVEDLGLRSTRQDTHFTSRQGRDVSEEARGLPVSQPLSMGVHESQSLLWERMVLQSRPFWEWATPLFHDRFPFTKDATPDDFYRMYNRVEPGFIRVDADEMCRFQLELGCRLPPATDYVRHWTPSALLTNR</sequence>
<protein>
    <submittedName>
        <fullName evidence="1">Uncharacterized protein</fullName>
    </submittedName>
</protein>
<organism evidence="1 2">
    <name type="scientific">Prymnesium parvum</name>
    <name type="common">Toxic golden alga</name>
    <dbReference type="NCBI Taxonomy" id="97485"/>
    <lineage>
        <taxon>Eukaryota</taxon>
        <taxon>Haptista</taxon>
        <taxon>Haptophyta</taxon>
        <taxon>Prymnesiophyceae</taxon>
        <taxon>Prymnesiales</taxon>
        <taxon>Prymnesiaceae</taxon>
        <taxon>Prymnesium</taxon>
    </lineage>
</organism>
<dbReference type="EMBL" id="JBGBPQ010000002">
    <property type="protein sequence ID" value="KAL1528368.1"/>
    <property type="molecule type" value="Genomic_DNA"/>
</dbReference>
<name>A0AB34K504_PRYPA</name>
<dbReference type="PRINTS" id="PR00998">
    <property type="entry name" value="CRBOXYPTASET"/>
</dbReference>
<dbReference type="SUPFAM" id="SSF55486">
    <property type="entry name" value="Metalloproteases ('zincins'), catalytic domain"/>
    <property type="match status" value="1"/>
</dbReference>
<keyword evidence="2" id="KW-1185">Reference proteome</keyword>
<proteinExistence type="predicted"/>
<dbReference type="InterPro" id="IPR001333">
    <property type="entry name" value="Peptidase_M32_Taq"/>
</dbReference>
<dbReference type="Proteomes" id="UP001515480">
    <property type="component" value="Unassembled WGS sequence"/>
</dbReference>
<dbReference type="GO" id="GO:0004181">
    <property type="term" value="F:metallocarboxypeptidase activity"/>
    <property type="evidence" value="ECO:0007669"/>
    <property type="project" value="InterPro"/>
</dbReference>
<dbReference type="Pfam" id="PF02074">
    <property type="entry name" value="Peptidase_M32"/>
    <property type="match status" value="1"/>
</dbReference>
<evidence type="ECO:0000313" key="1">
    <source>
        <dbReference type="EMBL" id="KAL1528368.1"/>
    </source>
</evidence>